<reference evidence="3 4" key="1">
    <citation type="journal article" date="2018" name="Cell">
        <title>The Chara Genome: Secondary Complexity and Implications for Plant Terrestrialization.</title>
        <authorList>
            <person name="Nishiyama T."/>
            <person name="Sakayama H."/>
            <person name="Vries J.D."/>
            <person name="Buschmann H."/>
            <person name="Saint-Marcoux D."/>
            <person name="Ullrich K.K."/>
            <person name="Haas F.B."/>
            <person name="Vanderstraeten L."/>
            <person name="Becker D."/>
            <person name="Lang D."/>
            <person name="Vosolsobe S."/>
            <person name="Rombauts S."/>
            <person name="Wilhelmsson P.K.I."/>
            <person name="Janitza P."/>
            <person name="Kern R."/>
            <person name="Heyl A."/>
            <person name="Rumpler F."/>
            <person name="Villalobos L.I.A.C."/>
            <person name="Clay J.M."/>
            <person name="Skokan R."/>
            <person name="Toyoda A."/>
            <person name="Suzuki Y."/>
            <person name="Kagoshima H."/>
            <person name="Schijlen E."/>
            <person name="Tajeshwar N."/>
            <person name="Catarino B."/>
            <person name="Hetherington A.J."/>
            <person name="Saltykova A."/>
            <person name="Bonnot C."/>
            <person name="Breuninger H."/>
            <person name="Symeonidi A."/>
            <person name="Radhakrishnan G.V."/>
            <person name="Van Nieuwerburgh F."/>
            <person name="Deforce D."/>
            <person name="Chang C."/>
            <person name="Karol K.G."/>
            <person name="Hedrich R."/>
            <person name="Ulvskov P."/>
            <person name="Glockner G."/>
            <person name="Delwiche C.F."/>
            <person name="Petrasek J."/>
            <person name="Van de Peer Y."/>
            <person name="Friml J."/>
            <person name="Beilby M."/>
            <person name="Dolan L."/>
            <person name="Kohara Y."/>
            <person name="Sugano S."/>
            <person name="Fujiyama A."/>
            <person name="Delaux P.-M."/>
            <person name="Quint M."/>
            <person name="TheiBen G."/>
            <person name="Hagemann M."/>
            <person name="Harholt J."/>
            <person name="Dunand C."/>
            <person name="Zachgo S."/>
            <person name="Langdale J."/>
            <person name="Maumus F."/>
            <person name="Straeten D.V.D."/>
            <person name="Gould S.B."/>
            <person name="Rensing S.A."/>
        </authorList>
    </citation>
    <scope>NUCLEOTIDE SEQUENCE [LARGE SCALE GENOMIC DNA]</scope>
    <source>
        <strain evidence="3 4">S276</strain>
    </source>
</reference>
<feature type="transmembrane region" description="Helical" evidence="2">
    <location>
        <begin position="66"/>
        <end position="88"/>
    </location>
</feature>
<proteinExistence type="predicted"/>
<evidence type="ECO:0000256" key="1">
    <source>
        <dbReference type="SAM" id="MobiDB-lite"/>
    </source>
</evidence>
<evidence type="ECO:0000313" key="3">
    <source>
        <dbReference type="EMBL" id="GBG87163.1"/>
    </source>
</evidence>
<dbReference type="Proteomes" id="UP000265515">
    <property type="component" value="Unassembled WGS sequence"/>
</dbReference>
<feature type="compositionally biased region" description="Gly residues" evidence="1">
    <location>
        <begin position="31"/>
        <end position="42"/>
    </location>
</feature>
<evidence type="ECO:0000313" key="4">
    <source>
        <dbReference type="Proteomes" id="UP000265515"/>
    </source>
</evidence>
<organism evidence="3 4">
    <name type="scientific">Chara braunii</name>
    <name type="common">Braun's stonewort</name>
    <dbReference type="NCBI Taxonomy" id="69332"/>
    <lineage>
        <taxon>Eukaryota</taxon>
        <taxon>Viridiplantae</taxon>
        <taxon>Streptophyta</taxon>
        <taxon>Charophyceae</taxon>
        <taxon>Charales</taxon>
        <taxon>Characeae</taxon>
        <taxon>Chara</taxon>
    </lineage>
</organism>
<dbReference type="STRING" id="69332.A0A388LY33"/>
<accession>A0A388LY33</accession>
<keyword evidence="2" id="KW-0472">Membrane</keyword>
<dbReference type="AlphaFoldDB" id="A0A388LY33"/>
<dbReference type="Gramene" id="GBG87163">
    <property type="protein sequence ID" value="GBG87163"/>
    <property type="gene ID" value="CBR_g44621"/>
</dbReference>
<keyword evidence="2" id="KW-1133">Transmembrane helix</keyword>
<name>A0A388LY33_CHABU</name>
<protein>
    <submittedName>
        <fullName evidence="3">Uncharacterized protein</fullName>
    </submittedName>
</protein>
<gene>
    <name evidence="3" type="ORF">CBR_g44621</name>
</gene>
<feature type="region of interest" description="Disordered" evidence="1">
    <location>
        <begin position="1"/>
        <end position="52"/>
    </location>
</feature>
<comment type="caution">
    <text evidence="3">The sequence shown here is derived from an EMBL/GenBank/DDBJ whole genome shotgun (WGS) entry which is preliminary data.</text>
</comment>
<keyword evidence="2" id="KW-0812">Transmembrane</keyword>
<sequence>MEEEGRRRRPSRHRHSSLLTACRAEKAPEDGGYGGYGGGGGRRQPHAASSRGLSFLPTRGSSLGKAAAAGAHFALLVSLFLVSGPVIFPISHAQGAASIGIPILSSLGAWPGATDTAEEFARSLKEETGGRVFISNITYGLIRDQVFPAVREGRAIGLGPPGNYANLTGVDPRTIQYLQNDVPFAMSFPQFETFLRQTNFSRYWDKCTSLSASGRTMQAR</sequence>
<feature type="compositionally biased region" description="Basic residues" evidence="1">
    <location>
        <begin position="7"/>
        <end position="16"/>
    </location>
</feature>
<evidence type="ECO:0000256" key="2">
    <source>
        <dbReference type="SAM" id="Phobius"/>
    </source>
</evidence>
<dbReference type="EMBL" id="BFEA01000598">
    <property type="protein sequence ID" value="GBG87163.1"/>
    <property type="molecule type" value="Genomic_DNA"/>
</dbReference>
<keyword evidence="4" id="KW-1185">Reference proteome</keyword>